<evidence type="ECO:0000256" key="2">
    <source>
        <dbReference type="ARBA" id="ARBA00022801"/>
    </source>
</evidence>
<reference evidence="7" key="1">
    <citation type="submission" date="2022-01" db="EMBL/GenBank/DDBJ databases">
        <title>Genome Sequence Resource for Two Populations of Ditylenchus destructor, the Migratory Endoparasitic Phytonematode.</title>
        <authorList>
            <person name="Zhang H."/>
            <person name="Lin R."/>
            <person name="Xie B."/>
        </authorList>
    </citation>
    <scope>NUCLEOTIDE SEQUENCE</scope>
    <source>
        <strain evidence="7">BazhouSP</strain>
    </source>
</reference>
<evidence type="ECO:0000256" key="1">
    <source>
        <dbReference type="ARBA" id="ARBA00009199"/>
    </source>
</evidence>
<dbReference type="PROSITE" id="PS00571">
    <property type="entry name" value="AMIDASES"/>
    <property type="match status" value="1"/>
</dbReference>
<dbReference type="PIRSF" id="PIRSF001221">
    <property type="entry name" value="Amidase_fungi"/>
    <property type="match status" value="1"/>
</dbReference>
<comment type="caution">
    <text evidence="7">The sequence shown here is derived from an EMBL/GenBank/DDBJ whole genome shotgun (WGS) entry which is preliminary data.</text>
</comment>
<protein>
    <submittedName>
        <fullName evidence="7">Amidase domain-containing protein</fullName>
    </submittedName>
</protein>
<dbReference type="InterPro" id="IPR006677">
    <property type="entry name" value="tRNA_intron_Endonuc_cat-like"/>
</dbReference>
<dbReference type="AlphaFoldDB" id="A0AAD4NHE4"/>
<accession>A0AAD4NHE4</accession>
<dbReference type="GO" id="GO:0004040">
    <property type="term" value="F:amidase activity"/>
    <property type="evidence" value="ECO:0007669"/>
    <property type="project" value="TreeGrafter"/>
</dbReference>
<feature type="binding site" evidence="4">
    <location>
        <position position="153"/>
    </location>
    <ligand>
        <name>substrate</name>
    </ligand>
</feature>
<keyword evidence="2" id="KW-0378">Hydrolase</keyword>
<dbReference type="PANTHER" id="PTHR45847">
    <property type="entry name" value="FATTY ACID AMIDE HYDROLASE"/>
    <property type="match status" value="1"/>
</dbReference>
<dbReference type="Gene3D" id="3.90.1300.10">
    <property type="entry name" value="Amidase signature (AS) domain"/>
    <property type="match status" value="2"/>
</dbReference>
<evidence type="ECO:0000259" key="6">
    <source>
        <dbReference type="Pfam" id="PF01974"/>
    </source>
</evidence>
<gene>
    <name evidence="7" type="ORF">DdX_02464</name>
</gene>
<feature type="active site" description="Charge relay system" evidence="3">
    <location>
        <position position="78"/>
    </location>
</feature>
<dbReference type="CDD" id="cd22363">
    <property type="entry name" value="tRNA-intron_lyase_C"/>
    <property type="match status" value="1"/>
</dbReference>
<dbReference type="Proteomes" id="UP001201812">
    <property type="component" value="Unassembled WGS sequence"/>
</dbReference>
<feature type="domain" description="Amidase" evidence="5">
    <location>
        <begin position="25"/>
        <end position="281"/>
    </location>
</feature>
<evidence type="ECO:0000256" key="4">
    <source>
        <dbReference type="PIRSR" id="PIRSR001221-2"/>
    </source>
</evidence>
<evidence type="ECO:0000313" key="8">
    <source>
        <dbReference type="Proteomes" id="UP001201812"/>
    </source>
</evidence>
<dbReference type="GO" id="GO:0006388">
    <property type="term" value="P:tRNA splicing, via endonucleolytic cleavage and ligation"/>
    <property type="evidence" value="ECO:0007669"/>
    <property type="project" value="InterPro"/>
</dbReference>
<organism evidence="7 8">
    <name type="scientific">Ditylenchus destructor</name>
    <dbReference type="NCBI Taxonomy" id="166010"/>
    <lineage>
        <taxon>Eukaryota</taxon>
        <taxon>Metazoa</taxon>
        <taxon>Ecdysozoa</taxon>
        <taxon>Nematoda</taxon>
        <taxon>Chromadorea</taxon>
        <taxon>Rhabditida</taxon>
        <taxon>Tylenchina</taxon>
        <taxon>Tylenchomorpha</taxon>
        <taxon>Sphaerularioidea</taxon>
        <taxon>Anguinidae</taxon>
        <taxon>Anguininae</taxon>
        <taxon>Ditylenchus</taxon>
    </lineage>
</organism>
<proteinExistence type="inferred from homology"/>
<feature type="active site" description="Charge relay system" evidence="3">
    <location>
        <position position="153"/>
    </location>
</feature>
<evidence type="ECO:0000256" key="3">
    <source>
        <dbReference type="PIRSR" id="PIRSR001221-1"/>
    </source>
</evidence>
<dbReference type="InterPro" id="IPR036928">
    <property type="entry name" value="AS_sf"/>
</dbReference>
<dbReference type="InterPro" id="IPR036167">
    <property type="entry name" value="tRNA_intron_Endo_cat-like_sf"/>
</dbReference>
<dbReference type="InterPro" id="IPR020556">
    <property type="entry name" value="Amidase_CS"/>
</dbReference>
<dbReference type="GO" id="GO:0017064">
    <property type="term" value="F:fatty acid amide hydrolase activity"/>
    <property type="evidence" value="ECO:0007669"/>
    <property type="project" value="TreeGrafter"/>
</dbReference>
<feature type="binding site" evidence="4">
    <location>
        <position position="127"/>
    </location>
    <ligand>
        <name>substrate</name>
    </ligand>
</feature>
<feature type="domain" description="tRNA intron endonuclease catalytic" evidence="6">
    <location>
        <begin position="408"/>
        <end position="473"/>
    </location>
</feature>
<sequence length="494" mass="55052">MLELKQIQINLVDALQNDRYNAQSVLTAYAWKALQVQETHNCVCQFLIESFDEAEETDKKFSHQDHKPPLYGLPFSVKENFFIKGYDSCIGLTKYLNNPRQDDCTMVTHLRSLGAVPFVTTNVPQTLLSFVCSNPVYGTTGNPKNVNRTPGGSSGGDACLTALGGTSFGTGSDIGGSLRIPASMCGLVSLKPTQDRYVVHNAHGGIPGRGRLGLSYGFFTKRVEEQVLLWEQVFGSEDYHKLVPKCAPIPYRPHLYSETTSKKSLRIGYFTNDGFLRPTPGYVQTADDVRLAQEACDEYIKEFTSLWHELQIDALICPAFVVPSVPHENVGKLSACVFATGLYNLLDYPAGIVPVDCVKKEDDAHLMDEESWPTGNNFVLKFVRNAAANSEGLPLAVQVVTLPYEEEKYLQKLGWIVRDGISFGVDFLLYKGGVQLYHSSIGIRIVEPNERLNDNCLLALKRELSNCKKLFMFNTWSWNKVRICDLDASNGDEE</sequence>
<feature type="binding site" evidence="4">
    <location>
        <begin position="174"/>
        <end position="177"/>
    </location>
    <ligand>
        <name>substrate</name>
    </ligand>
</feature>
<name>A0AAD4NHE4_9BILA</name>
<dbReference type="InterPro" id="IPR052096">
    <property type="entry name" value="Endocannabinoid_amidase"/>
</dbReference>
<evidence type="ECO:0000313" key="7">
    <source>
        <dbReference type="EMBL" id="KAI1725785.1"/>
    </source>
</evidence>
<dbReference type="SUPFAM" id="SSF75304">
    <property type="entry name" value="Amidase signature (AS) enzymes"/>
    <property type="match status" value="1"/>
</dbReference>
<feature type="active site" description="Acyl-ester intermediate" evidence="3">
    <location>
        <position position="177"/>
    </location>
</feature>
<dbReference type="SUPFAM" id="SSF53032">
    <property type="entry name" value="tRNA-intron endonuclease catalytic domain-like"/>
    <property type="match status" value="1"/>
</dbReference>
<comment type="similarity">
    <text evidence="1">Belongs to the amidase family.</text>
</comment>
<dbReference type="EMBL" id="JAKKPZ010000002">
    <property type="protein sequence ID" value="KAI1725785.1"/>
    <property type="molecule type" value="Genomic_DNA"/>
</dbReference>
<keyword evidence="8" id="KW-1185">Reference proteome</keyword>
<dbReference type="PANTHER" id="PTHR45847:SF6">
    <property type="entry name" value="FATTY ACID AMIDE HYDROLASE"/>
    <property type="match status" value="1"/>
</dbReference>
<dbReference type="GO" id="GO:0000213">
    <property type="term" value="F:tRNA-intron lyase activity"/>
    <property type="evidence" value="ECO:0007669"/>
    <property type="project" value="InterPro"/>
</dbReference>
<evidence type="ECO:0000259" key="5">
    <source>
        <dbReference type="Pfam" id="PF01425"/>
    </source>
</evidence>
<dbReference type="InterPro" id="IPR023631">
    <property type="entry name" value="Amidase_dom"/>
</dbReference>
<dbReference type="Pfam" id="PF01425">
    <property type="entry name" value="Amidase"/>
    <property type="match status" value="1"/>
</dbReference>
<dbReference type="Pfam" id="PF01974">
    <property type="entry name" value="tRNA_int_endo"/>
    <property type="match status" value="1"/>
</dbReference>
<dbReference type="GO" id="GO:0009062">
    <property type="term" value="P:fatty acid catabolic process"/>
    <property type="evidence" value="ECO:0007669"/>
    <property type="project" value="TreeGrafter"/>
</dbReference>